<evidence type="ECO:0000313" key="1">
    <source>
        <dbReference type="EMBL" id="KAF6335376.1"/>
    </source>
</evidence>
<comment type="caution">
    <text evidence="1">The sequence shown here is derived from an EMBL/GenBank/DDBJ whole genome shotgun (WGS) entry which is preliminary data.</text>
</comment>
<keyword evidence="2" id="KW-1185">Reference proteome</keyword>
<sequence>MWVLAGLALWIERWPADLRVPSSEFHLILVKSKYLGCRLLPSPGPCRVCAEGNQSMCLSHVNISCFSLFSTLSKKSMEKYPWVRIKEKKKKKSKMWAPVGWLVHWRVILYSKRLWLPFLVSAHTYLRCGFDPWGVYMKIDISFSFPSSFSLSKNQ</sequence>
<proteinExistence type="predicted"/>
<dbReference type="AlphaFoldDB" id="A0A7J7WDG0"/>
<accession>A0A7J7WDG0</accession>
<reference evidence="1 2" key="1">
    <citation type="journal article" date="2020" name="Nature">
        <title>Six reference-quality genomes reveal evolution of bat adaptations.</title>
        <authorList>
            <person name="Jebb D."/>
            <person name="Huang Z."/>
            <person name="Pippel M."/>
            <person name="Hughes G.M."/>
            <person name="Lavrichenko K."/>
            <person name="Devanna P."/>
            <person name="Winkler S."/>
            <person name="Jermiin L.S."/>
            <person name="Skirmuntt E.C."/>
            <person name="Katzourakis A."/>
            <person name="Burkitt-Gray L."/>
            <person name="Ray D.A."/>
            <person name="Sullivan K.A.M."/>
            <person name="Roscito J.G."/>
            <person name="Kirilenko B.M."/>
            <person name="Davalos L.M."/>
            <person name="Corthals A.P."/>
            <person name="Power M.L."/>
            <person name="Jones G."/>
            <person name="Ransome R.D."/>
            <person name="Dechmann D.K.N."/>
            <person name="Locatelli A.G."/>
            <person name="Puechmaille S.J."/>
            <person name="Fedrigo O."/>
            <person name="Jarvis E.D."/>
            <person name="Hiller M."/>
            <person name="Vernes S.C."/>
            <person name="Myers E.W."/>
            <person name="Teeling E.C."/>
        </authorList>
    </citation>
    <scope>NUCLEOTIDE SEQUENCE [LARGE SCALE GENOMIC DNA]</scope>
    <source>
        <strain evidence="1">MPipKuh1</strain>
        <tissue evidence="1">Flight muscle</tissue>
    </source>
</reference>
<gene>
    <name evidence="1" type="ORF">mPipKuh1_008059</name>
</gene>
<dbReference type="Proteomes" id="UP000558488">
    <property type="component" value="Unassembled WGS sequence"/>
</dbReference>
<dbReference type="EMBL" id="JACAGB010000011">
    <property type="protein sequence ID" value="KAF6335376.1"/>
    <property type="molecule type" value="Genomic_DNA"/>
</dbReference>
<protein>
    <submittedName>
        <fullName evidence="1">Uncharacterized protein</fullName>
    </submittedName>
</protein>
<name>A0A7J7WDG0_PIPKU</name>
<evidence type="ECO:0000313" key="2">
    <source>
        <dbReference type="Proteomes" id="UP000558488"/>
    </source>
</evidence>
<organism evidence="1 2">
    <name type="scientific">Pipistrellus kuhlii</name>
    <name type="common">Kuhl's pipistrelle</name>
    <dbReference type="NCBI Taxonomy" id="59472"/>
    <lineage>
        <taxon>Eukaryota</taxon>
        <taxon>Metazoa</taxon>
        <taxon>Chordata</taxon>
        <taxon>Craniata</taxon>
        <taxon>Vertebrata</taxon>
        <taxon>Euteleostomi</taxon>
        <taxon>Mammalia</taxon>
        <taxon>Eutheria</taxon>
        <taxon>Laurasiatheria</taxon>
        <taxon>Chiroptera</taxon>
        <taxon>Yangochiroptera</taxon>
        <taxon>Vespertilionidae</taxon>
        <taxon>Pipistrellus</taxon>
    </lineage>
</organism>